<accession>A0A4T0UMC9</accession>
<organism evidence="2 3">
    <name type="scientific">Crenobacter intestini</name>
    <dbReference type="NCBI Taxonomy" id="2563443"/>
    <lineage>
        <taxon>Bacteria</taxon>
        <taxon>Pseudomonadati</taxon>
        <taxon>Pseudomonadota</taxon>
        <taxon>Betaproteobacteria</taxon>
        <taxon>Neisseriales</taxon>
        <taxon>Neisseriaceae</taxon>
        <taxon>Crenobacter</taxon>
    </lineage>
</organism>
<evidence type="ECO:0000256" key="1">
    <source>
        <dbReference type="SAM" id="MobiDB-lite"/>
    </source>
</evidence>
<dbReference type="EMBL" id="STGJ01000017">
    <property type="protein sequence ID" value="TIC79591.1"/>
    <property type="molecule type" value="Genomic_DNA"/>
</dbReference>
<evidence type="ECO:0000313" key="2">
    <source>
        <dbReference type="EMBL" id="TIC79591.1"/>
    </source>
</evidence>
<dbReference type="Proteomes" id="UP000308891">
    <property type="component" value="Unassembled WGS sequence"/>
</dbReference>
<dbReference type="OrthoDB" id="8594649at2"/>
<sequence length="601" mass="63634">MKKQRGAVSLLAIVTVLALAALVVLYGARHVVLEHFNAQAQQRYHVALGNAEEGLALASKALELDGSRPDSPEPTRYTLRYQENEDQLRVISTGFSDNSTVSVQRTFVRDTATPPPPSSSNAMQINHDLNLSGSIKIKGGKDAKISVDGDVTLNGSIQGVDTLLATGDITIGGNQTVNVLGANGNIYLRNGEYQRVSTLGNLTTVDSARIGVALARGNASVGGRHIDQLQAIGEVNVTGGASSLGSLEAQGSVTSRTSGTISTLKTERNLTVEGWGGVMNAEVGGKASYNQNNSSIKVRLEPGLKVPITPPTPVTLQRVRVDANDYERLAHYHFSRDTAGKILVRVRSVHGIPDGDYRVGKNANNHENYLCRTVRSDGRCDSPTVGRLCQGFSDWNRCLEVDSKGNWVLNGESLAPGLAWFDGNLQAGNGTYYNSFFASGDILNKDRHLVYALNYIGYAGVCANAAYPGQYPTDYCNTHTQQLLGQTSGNIAYLAGHYQDSRYIGGNITLGSSNTVHGNVMAGNRLNSGGSTVIKGYVTVASQGAASSNNWGGSTTIDLTNLPDSFKPGQPGEGEQPEGGGSNSAAYRALPGSWIDGGGEP</sequence>
<feature type="compositionally biased region" description="Polar residues" evidence="1">
    <location>
        <begin position="551"/>
        <end position="563"/>
    </location>
</feature>
<name>A0A4T0UMC9_9NEIS</name>
<proteinExistence type="predicted"/>
<comment type="caution">
    <text evidence="2">The sequence shown here is derived from an EMBL/GenBank/DDBJ whole genome shotgun (WGS) entry which is preliminary data.</text>
</comment>
<reference evidence="2 3" key="1">
    <citation type="submission" date="2019-04" db="EMBL/GenBank/DDBJ databases">
        <title>Crenobacter sp. nov.</title>
        <authorList>
            <person name="Shi S."/>
        </authorList>
    </citation>
    <scope>NUCLEOTIDE SEQUENCE [LARGE SCALE GENOMIC DNA]</scope>
    <source>
        <strain evidence="2 3">GY 70310</strain>
    </source>
</reference>
<gene>
    <name evidence="2" type="ORF">E5K04_13725</name>
</gene>
<dbReference type="AlphaFoldDB" id="A0A4T0UMC9"/>
<keyword evidence="3" id="KW-1185">Reference proteome</keyword>
<evidence type="ECO:0000313" key="3">
    <source>
        <dbReference type="Proteomes" id="UP000308891"/>
    </source>
</evidence>
<protein>
    <submittedName>
        <fullName evidence="2">DUF342 domain-containing protein</fullName>
    </submittedName>
</protein>
<feature type="region of interest" description="Disordered" evidence="1">
    <location>
        <begin position="551"/>
        <end position="601"/>
    </location>
</feature>
<dbReference type="RefSeq" id="WP_136555085.1">
    <property type="nucleotide sequence ID" value="NZ_STGJ01000017.1"/>
</dbReference>